<dbReference type="EMBL" id="CP045700">
    <property type="protein sequence ID" value="QGA66826.1"/>
    <property type="molecule type" value="Genomic_DNA"/>
</dbReference>
<dbReference type="Proteomes" id="UP000348942">
    <property type="component" value="Chromosome 2"/>
</dbReference>
<feature type="transmembrane region" description="Helical" evidence="1">
    <location>
        <begin position="16"/>
        <end position="39"/>
    </location>
</feature>
<name>A0A5Q0TK66_9VIBR</name>
<gene>
    <name evidence="2" type="ORF">GFB47_15690</name>
</gene>
<dbReference type="AlphaFoldDB" id="A0A5Q0TK66"/>
<keyword evidence="1" id="KW-0812">Transmembrane</keyword>
<proteinExistence type="predicted"/>
<evidence type="ECO:0000313" key="3">
    <source>
        <dbReference type="Proteomes" id="UP000348942"/>
    </source>
</evidence>
<reference evidence="2 3" key="1">
    <citation type="submission" date="2019-10" db="EMBL/GenBank/DDBJ databases">
        <title>Vibrio sp. nov., isolated from Coralline algae surface.</title>
        <authorList>
            <person name="Geng Y."/>
            <person name="Zhang X."/>
        </authorList>
    </citation>
    <scope>NUCLEOTIDE SEQUENCE [LARGE SCALE GENOMIC DNA]</scope>
    <source>
        <strain evidence="2 3">SM1977</strain>
    </source>
</reference>
<keyword evidence="1" id="KW-1133">Transmembrane helix</keyword>
<keyword evidence="3" id="KW-1185">Reference proteome</keyword>
<sequence>MSANSASSKPSNASKFIPILLIGIALVVGFYAPSFYSFIKQNKAFTSTAPKWDLSRYCALSTTTCQQNNVNITLDNDIVRPLDETHIKVEWPNQTSDKLMLTLRGLEMDLGVVKFPVLKQKDGSYQGSIVLPICTYTKMTWIGSLTDSHQQKIYTSVRMEK</sequence>
<evidence type="ECO:0000256" key="1">
    <source>
        <dbReference type="SAM" id="Phobius"/>
    </source>
</evidence>
<accession>A0A5Q0TK66</accession>
<protein>
    <submittedName>
        <fullName evidence="2">Uncharacterized protein</fullName>
    </submittedName>
</protein>
<evidence type="ECO:0000313" key="2">
    <source>
        <dbReference type="EMBL" id="QGA66826.1"/>
    </source>
</evidence>
<keyword evidence="1" id="KW-0472">Membrane</keyword>
<dbReference type="RefSeq" id="WP_153448915.1">
    <property type="nucleotide sequence ID" value="NZ_CP045700.1"/>
</dbReference>
<organism evidence="2 3">
    <name type="scientific">Vibrio algicola</name>
    <dbReference type="NCBI Taxonomy" id="2662262"/>
    <lineage>
        <taxon>Bacteria</taxon>
        <taxon>Pseudomonadati</taxon>
        <taxon>Pseudomonadota</taxon>
        <taxon>Gammaproteobacteria</taxon>
        <taxon>Vibrionales</taxon>
        <taxon>Vibrionaceae</taxon>
        <taxon>Vibrio</taxon>
    </lineage>
</organism>